<dbReference type="InterPro" id="IPR050188">
    <property type="entry name" value="RluA_PseudoU_synthase"/>
</dbReference>
<comment type="similarity">
    <text evidence="2 4">Belongs to the pseudouridine synthase RluA family.</text>
</comment>
<reference evidence="6 7" key="1">
    <citation type="submission" date="2020-07" db="EMBL/GenBank/DDBJ databases">
        <title>MOT database genomes.</title>
        <authorList>
            <person name="Joseph S."/>
            <person name="Aduse-Opoku J."/>
            <person name="Hashim A."/>
            <person name="Wade W."/>
            <person name="Curtis M."/>
        </authorList>
    </citation>
    <scope>NUCLEOTIDE SEQUENCE [LARGE SCALE GENOMIC DNA]</scope>
    <source>
        <strain evidence="6 7">CIP 106318</strain>
    </source>
</reference>
<dbReference type="Proteomes" id="UP000531840">
    <property type="component" value="Unassembled WGS sequence"/>
</dbReference>
<dbReference type="InterPro" id="IPR006145">
    <property type="entry name" value="PsdUridine_synth_RsuA/RluA"/>
</dbReference>
<proteinExistence type="inferred from homology"/>
<dbReference type="InterPro" id="IPR006224">
    <property type="entry name" value="PsdUridine_synth_RluA-like_CS"/>
</dbReference>
<evidence type="ECO:0000256" key="1">
    <source>
        <dbReference type="ARBA" id="ARBA00000073"/>
    </source>
</evidence>
<accession>A0ABX2SXR5</accession>
<dbReference type="EC" id="5.4.99.-" evidence="4"/>
<dbReference type="PANTHER" id="PTHR21600">
    <property type="entry name" value="MITOCHONDRIAL RNA PSEUDOURIDINE SYNTHASE"/>
    <property type="match status" value="1"/>
</dbReference>
<dbReference type="SUPFAM" id="SSF55120">
    <property type="entry name" value="Pseudouridine synthase"/>
    <property type="match status" value="1"/>
</dbReference>
<dbReference type="Gene3D" id="3.30.2350.10">
    <property type="entry name" value="Pseudouridine synthase"/>
    <property type="match status" value="1"/>
</dbReference>
<dbReference type="NCBIfam" id="TIGR00005">
    <property type="entry name" value="rluA_subfam"/>
    <property type="match status" value="1"/>
</dbReference>
<evidence type="ECO:0000256" key="2">
    <source>
        <dbReference type="ARBA" id="ARBA00010876"/>
    </source>
</evidence>
<evidence type="ECO:0000256" key="4">
    <source>
        <dbReference type="RuleBase" id="RU362028"/>
    </source>
</evidence>
<dbReference type="Pfam" id="PF00849">
    <property type="entry name" value="PseudoU_synth_2"/>
    <property type="match status" value="1"/>
</dbReference>
<keyword evidence="3" id="KW-0694">RNA-binding</keyword>
<dbReference type="RefSeq" id="WP_179940535.1">
    <property type="nucleotide sequence ID" value="NZ_JACBYF010000003.1"/>
</dbReference>
<dbReference type="CDD" id="cd02869">
    <property type="entry name" value="PseudoU_synth_RluA_like"/>
    <property type="match status" value="1"/>
</dbReference>
<comment type="function">
    <text evidence="4">Responsible for synthesis of pseudouridine from uracil.</text>
</comment>
<evidence type="ECO:0000256" key="3">
    <source>
        <dbReference type="PROSITE-ProRule" id="PRU00182"/>
    </source>
</evidence>
<comment type="caution">
    <text evidence="6">The sequence shown here is derived from an EMBL/GenBank/DDBJ whole genome shotgun (WGS) entry which is preliminary data.</text>
</comment>
<sequence length="287" mass="33611">MKLKFIVKEQILLREFLIKNEISKKTLTRIKFDKDGSIKVNGQKQNVRFLLNTYDSVEITLPSEQFSDSVRFINKKINILYEDEYLLVVDKPKNLPTIPSRNNEDDSLLEYINYYFKNNYYTTIPHIVTRLDKNTSGIVFVAKHRHVHAMFNNVKFEKYYLALAHGKTPDNIIIEANIAREENSIITRKVDAYGDYAKTELTTIKYIQDKNCSLIKLKLFTGRTHQIRVHCKHIGHPLLGDELYGGNTLYIKRQALHCNNIIFQHPITKKEINIISELHNDMKNLIK</sequence>
<evidence type="ECO:0000259" key="5">
    <source>
        <dbReference type="Pfam" id="PF00849"/>
    </source>
</evidence>
<evidence type="ECO:0000313" key="7">
    <source>
        <dbReference type="Proteomes" id="UP000531840"/>
    </source>
</evidence>
<protein>
    <recommendedName>
        <fullName evidence="4">Pseudouridine synthase</fullName>
        <ecNumber evidence="4">5.4.99.-</ecNumber>
    </recommendedName>
</protein>
<evidence type="ECO:0000313" key="6">
    <source>
        <dbReference type="EMBL" id="NYS47060.1"/>
    </source>
</evidence>
<dbReference type="EMBL" id="JACBYF010000003">
    <property type="protein sequence ID" value="NYS47060.1"/>
    <property type="molecule type" value="Genomic_DNA"/>
</dbReference>
<gene>
    <name evidence="6" type="ORF">HZY85_02485</name>
</gene>
<keyword evidence="7" id="KW-1185">Reference proteome</keyword>
<dbReference type="PANTHER" id="PTHR21600:SF35">
    <property type="entry name" value="PSEUDOURIDINE SYNTHASE"/>
    <property type="match status" value="1"/>
</dbReference>
<name>A0ABX2SXR5_9BACL</name>
<comment type="catalytic activity">
    <reaction evidence="1 4">
        <text>a uridine in RNA = a pseudouridine in RNA</text>
        <dbReference type="Rhea" id="RHEA:48348"/>
        <dbReference type="Rhea" id="RHEA-COMP:12068"/>
        <dbReference type="Rhea" id="RHEA-COMP:12069"/>
        <dbReference type="ChEBI" id="CHEBI:65314"/>
        <dbReference type="ChEBI" id="CHEBI:65315"/>
    </reaction>
</comment>
<keyword evidence="4" id="KW-0413">Isomerase</keyword>
<feature type="domain" description="Pseudouridine synthase RsuA/RluA-like" evidence="5">
    <location>
        <begin position="85"/>
        <end position="233"/>
    </location>
</feature>
<dbReference type="PROSITE" id="PS50889">
    <property type="entry name" value="S4"/>
    <property type="match status" value="1"/>
</dbReference>
<dbReference type="InterPro" id="IPR006225">
    <property type="entry name" value="PsdUridine_synth_RluC/D"/>
</dbReference>
<dbReference type="PROSITE" id="PS01129">
    <property type="entry name" value="PSI_RLU"/>
    <property type="match status" value="1"/>
</dbReference>
<dbReference type="InterPro" id="IPR020103">
    <property type="entry name" value="PsdUridine_synth_cat_dom_sf"/>
</dbReference>
<organism evidence="6 7">
    <name type="scientific">Gemelliphila palaticanis</name>
    <dbReference type="NCBI Taxonomy" id="81950"/>
    <lineage>
        <taxon>Bacteria</taxon>
        <taxon>Bacillati</taxon>
        <taxon>Bacillota</taxon>
        <taxon>Bacilli</taxon>
        <taxon>Bacillales</taxon>
        <taxon>Gemellaceae</taxon>
        <taxon>Gemelliphila</taxon>
    </lineage>
</organism>